<evidence type="ECO:0000256" key="1">
    <source>
        <dbReference type="SAM" id="MobiDB-lite"/>
    </source>
</evidence>
<dbReference type="Proteomes" id="UP000648187">
    <property type="component" value="Unassembled WGS sequence"/>
</dbReference>
<dbReference type="EMBL" id="JACKWZ010000531">
    <property type="protein sequence ID" value="KAF9406913.1"/>
    <property type="molecule type" value="Genomic_DNA"/>
</dbReference>
<sequence>NTTIEAVVTPEAPLYSPITPIDRNIFLSGGNTIIPESPENSSPVRNMSPDTLKLFETLNHSDFSDDDSVKDPDFIADEDLHNNSSDESTSLTNIVALVHVENSLNSEYCHTSDTTQQPEIIHDNAVSTAIIGDDDIQESQKVDESNSRSHFQVVVSKQLKRRYSENDLQQFHQTHQPLKKLRSASISIACEDRVQKKPKYNTPKKKHISDPSKWKRHIEREKRFKGEAYKTIKEARKKIYESFRTLRTLEAQRQFVIQHVKKEKKKRSTTNGPSRKDFTHHYSFTIGHEKVSVCRDFFLDTLNIKERIIRGALKKVSSEGVLLADIRGKKPPSNKLSNDRFNQIKEHIFSFPAMESHYCRKKTEYKYLDSGLNLKIMYLLYKEKCEEEGTKPAGIETYRKGFRSYKLKFHVPKKDLCKKCVAHKELKSNDMINSEDDNHVFYESGHSHMECDSIHSKIEQKCKNSAVYTPDGWIQVMRLARTNPRPFNVNVLVHEEFLDFNPNQCQFAEEYRKNSPKSIFIKTDYNDDSFKELKIKPKRGKTALLVLAPIYTERIPISKLKKKDLLKLCVDNQIPKYYHSFYQNLPDSETTEDRLPQPDADEAEDL</sequence>
<evidence type="ECO:0000313" key="2">
    <source>
        <dbReference type="EMBL" id="KAF9406913.1"/>
    </source>
</evidence>
<dbReference type="AlphaFoldDB" id="A0A835G518"/>
<dbReference type="PANTHER" id="PTHR10773">
    <property type="entry name" value="DNA-DIRECTED RNA POLYMERASES I, II, AND III SUBUNIT RPABC2"/>
    <property type="match status" value="1"/>
</dbReference>
<comment type="caution">
    <text evidence="2">The sequence shown here is derived from an EMBL/GenBank/DDBJ whole genome shotgun (WGS) entry which is preliminary data.</text>
</comment>
<gene>
    <name evidence="2" type="ORF">HW555_012891</name>
</gene>
<keyword evidence="3" id="KW-1185">Reference proteome</keyword>
<feature type="non-terminal residue" evidence="2">
    <location>
        <position position="606"/>
    </location>
</feature>
<name>A0A835G518_SPOEX</name>
<proteinExistence type="predicted"/>
<reference evidence="2" key="1">
    <citation type="submission" date="2020-08" db="EMBL/GenBank/DDBJ databases">
        <title>Spodoptera exigua strain:BAW_Kor-Di-RS1 Genome sequencing and assembly.</title>
        <authorList>
            <person name="Kim J."/>
            <person name="Nam H.Y."/>
            <person name="Kwon M."/>
            <person name="Choi J.H."/>
            <person name="Cho S.R."/>
            <person name="Kim G.-H."/>
        </authorList>
    </citation>
    <scope>NUCLEOTIDE SEQUENCE</scope>
    <source>
        <strain evidence="2">BAW_Kor-Di-RS1</strain>
        <tissue evidence="2">Whole-body</tissue>
    </source>
</reference>
<dbReference type="PANTHER" id="PTHR10773:SF19">
    <property type="match status" value="1"/>
</dbReference>
<feature type="region of interest" description="Disordered" evidence="1">
    <location>
        <begin position="587"/>
        <end position="606"/>
    </location>
</feature>
<evidence type="ECO:0000313" key="3">
    <source>
        <dbReference type="Proteomes" id="UP000648187"/>
    </source>
</evidence>
<protein>
    <submittedName>
        <fullName evidence="2">Uncharacterized protein</fullName>
    </submittedName>
</protein>
<organism evidence="2 3">
    <name type="scientific">Spodoptera exigua</name>
    <name type="common">Beet armyworm</name>
    <name type="synonym">Noctua fulgens</name>
    <dbReference type="NCBI Taxonomy" id="7107"/>
    <lineage>
        <taxon>Eukaryota</taxon>
        <taxon>Metazoa</taxon>
        <taxon>Ecdysozoa</taxon>
        <taxon>Arthropoda</taxon>
        <taxon>Hexapoda</taxon>
        <taxon>Insecta</taxon>
        <taxon>Pterygota</taxon>
        <taxon>Neoptera</taxon>
        <taxon>Endopterygota</taxon>
        <taxon>Lepidoptera</taxon>
        <taxon>Glossata</taxon>
        <taxon>Ditrysia</taxon>
        <taxon>Noctuoidea</taxon>
        <taxon>Noctuidae</taxon>
        <taxon>Amphipyrinae</taxon>
        <taxon>Spodoptera</taxon>
    </lineage>
</organism>
<accession>A0A835G518</accession>